<comment type="catalytic activity">
    <reaction evidence="1">
        <text>dihydroxyacetone + phosphoenolpyruvate = dihydroxyacetone phosphate + pyruvate</text>
        <dbReference type="Rhea" id="RHEA:18381"/>
        <dbReference type="ChEBI" id="CHEBI:15361"/>
        <dbReference type="ChEBI" id="CHEBI:16016"/>
        <dbReference type="ChEBI" id="CHEBI:57642"/>
        <dbReference type="ChEBI" id="CHEBI:58702"/>
        <dbReference type="EC" id="2.7.1.121"/>
    </reaction>
</comment>
<evidence type="ECO:0000256" key="7">
    <source>
        <dbReference type="ARBA" id="ARBA00046577"/>
    </source>
</evidence>
<dbReference type="SMART" id="SM01120">
    <property type="entry name" value="Dak2"/>
    <property type="match status" value="1"/>
</dbReference>
<evidence type="ECO:0000256" key="8">
    <source>
        <dbReference type="ARBA" id="ARBA00055771"/>
    </source>
</evidence>
<dbReference type="PANTHER" id="PTHR28629:SF4">
    <property type="entry name" value="TRIOKINASE_FMN CYCLASE"/>
    <property type="match status" value="1"/>
</dbReference>
<reference evidence="10 11" key="1">
    <citation type="submission" date="2019-03" db="EMBL/GenBank/DDBJ databases">
        <title>Genomic Encyclopedia of Type Strains, Phase IV (KMG-IV): sequencing the most valuable type-strain genomes for metagenomic binning, comparative biology and taxonomic classification.</title>
        <authorList>
            <person name="Goeker M."/>
        </authorList>
    </citation>
    <scope>NUCLEOTIDE SEQUENCE [LARGE SCALE GENOMIC DNA]</scope>
    <source>
        <strain evidence="10 11">DSM 29481</strain>
    </source>
</reference>
<dbReference type="PANTHER" id="PTHR28629">
    <property type="entry name" value="TRIOKINASE/FMN CYCLASE"/>
    <property type="match status" value="1"/>
</dbReference>
<dbReference type="EC" id="2.7.1.121" evidence="3"/>
<keyword evidence="11" id="KW-1185">Reference proteome</keyword>
<sequence length="215" mass="23103">METLRNQGNAGIVLQVIDAIHEQASYLSEIDGATGDGDHGINMNKGFMMAKERIEPSDSFAEALKILGRTLVMDIGGSMGPIYGTMFSKLSRVLKKAEPITKEAFLEALENAVQGLMDLAGAKVGDKTLVDTIYPACQAYQAAMKQDAEFSQCLREMAKGAEAGKESTKDLVAKIGRAARLGERSRGHLDAGATSCWIILTTMANAMLAQLQSRE</sequence>
<dbReference type="InterPro" id="IPR004007">
    <property type="entry name" value="DhaL_dom"/>
</dbReference>
<dbReference type="FunFam" id="1.25.40.340:FF:000002">
    <property type="entry name" value="Dihydroxyacetone kinase, L subunit"/>
    <property type="match status" value="1"/>
</dbReference>
<dbReference type="Proteomes" id="UP000295773">
    <property type="component" value="Unassembled WGS sequence"/>
</dbReference>
<dbReference type="Pfam" id="PF02734">
    <property type="entry name" value="Dak2"/>
    <property type="match status" value="1"/>
</dbReference>
<dbReference type="Gene3D" id="1.25.40.340">
    <property type="match status" value="1"/>
</dbReference>
<name>A0A4R3T2B1_9FIRM</name>
<dbReference type="GO" id="GO:0004371">
    <property type="term" value="F:glycerone kinase activity"/>
    <property type="evidence" value="ECO:0007669"/>
    <property type="project" value="InterPro"/>
</dbReference>
<evidence type="ECO:0000256" key="5">
    <source>
        <dbReference type="ARBA" id="ARBA00022777"/>
    </source>
</evidence>
<comment type="function">
    <text evidence="8">ADP-binding subunit of the dihydroxyacetone kinase, which is responsible for the phosphoenolpyruvate (PEP)-dependent phosphorylation of dihydroxyacetone. DhaL-ADP is converted to DhaL-ATP via a phosphoryl group transfer from DhaM and transmits it to dihydroxyacetone binds to DhaK.</text>
</comment>
<evidence type="ECO:0000256" key="3">
    <source>
        <dbReference type="ARBA" id="ARBA00012095"/>
    </source>
</evidence>
<comment type="subunit">
    <text evidence="7">Homodimer. The dihydroxyacetone kinase complex is composed of a homodimer of DhaM, a homodimer of DhaK and the subunit DhaL.</text>
</comment>
<evidence type="ECO:0000259" key="9">
    <source>
        <dbReference type="PROSITE" id="PS51480"/>
    </source>
</evidence>
<feature type="domain" description="DhaL" evidence="9">
    <location>
        <begin position="7"/>
        <end position="205"/>
    </location>
</feature>
<dbReference type="SUPFAM" id="SSF101473">
    <property type="entry name" value="DhaL-like"/>
    <property type="match status" value="1"/>
</dbReference>
<evidence type="ECO:0000256" key="6">
    <source>
        <dbReference type="ARBA" id="ARBA00022798"/>
    </source>
</evidence>
<dbReference type="EMBL" id="SMBP01000022">
    <property type="protein sequence ID" value="TCU55651.1"/>
    <property type="molecule type" value="Genomic_DNA"/>
</dbReference>
<evidence type="ECO:0000256" key="2">
    <source>
        <dbReference type="ARBA" id="ARBA00004745"/>
    </source>
</evidence>
<comment type="pathway">
    <text evidence="2">Polyol metabolism; glycerol degradation.</text>
</comment>
<proteinExistence type="predicted"/>
<comment type="caution">
    <text evidence="10">The sequence shown here is derived from an EMBL/GenBank/DDBJ whole genome shotgun (WGS) entry which is preliminary data.</text>
</comment>
<keyword evidence="4" id="KW-0808">Transferase</keyword>
<dbReference type="NCBIfam" id="TIGR02365">
    <property type="entry name" value="dha_L_ycgS"/>
    <property type="match status" value="1"/>
</dbReference>
<dbReference type="RefSeq" id="WP_132225460.1">
    <property type="nucleotide sequence ID" value="NZ_JANKBG010000021.1"/>
</dbReference>
<dbReference type="GO" id="GO:0019563">
    <property type="term" value="P:glycerol catabolic process"/>
    <property type="evidence" value="ECO:0007669"/>
    <property type="project" value="TreeGrafter"/>
</dbReference>
<dbReference type="AlphaFoldDB" id="A0A4R3T2B1"/>
<dbReference type="InterPro" id="IPR012737">
    <property type="entry name" value="DhaK_L_YcgS"/>
</dbReference>
<accession>A0A4R3T2B1</accession>
<gene>
    <name evidence="10" type="ORF">EDD61_12215</name>
</gene>
<evidence type="ECO:0000313" key="11">
    <source>
        <dbReference type="Proteomes" id="UP000295773"/>
    </source>
</evidence>
<protein>
    <recommendedName>
        <fullName evidence="3">phosphoenolpyruvate--glycerone phosphotransferase</fullName>
        <ecNumber evidence="3">2.7.1.121</ecNumber>
    </recommendedName>
</protein>
<keyword evidence="6" id="KW-0319">Glycerol metabolism</keyword>
<dbReference type="GO" id="GO:0005829">
    <property type="term" value="C:cytosol"/>
    <property type="evidence" value="ECO:0007669"/>
    <property type="project" value="TreeGrafter"/>
</dbReference>
<evidence type="ECO:0000256" key="1">
    <source>
        <dbReference type="ARBA" id="ARBA00001113"/>
    </source>
</evidence>
<dbReference type="GO" id="GO:0047324">
    <property type="term" value="F:phosphoenolpyruvate-glycerone phosphotransferase activity"/>
    <property type="evidence" value="ECO:0007669"/>
    <property type="project" value="UniProtKB-EC"/>
</dbReference>
<dbReference type="InterPro" id="IPR050861">
    <property type="entry name" value="Dihydroxyacetone_Kinase"/>
</dbReference>
<keyword evidence="5 10" id="KW-0418">Kinase</keyword>
<dbReference type="InterPro" id="IPR036117">
    <property type="entry name" value="DhaL_dom_sf"/>
</dbReference>
<dbReference type="PROSITE" id="PS51480">
    <property type="entry name" value="DHAL"/>
    <property type="match status" value="1"/>
</dbReference>
<organism evidence="10 11">
    <name type="scientific">Longicatena caecimuris</name>
    <dbReference type="NCBI Taxonomy" id="1796635"/>
    <lineage>
        <taxon>Bacteria</taxon>
        <taxon>Bacillati</taxon>
        <taxon>Bacillota</taxon>
        <taxon>Erysipelotrichia</taxon>
        <taxon>Erysipelotrichales</taxon>
        <taxon>Erysipelotrichaceae</taxon>
        <taxon>Longicatena</taxon>
    </lineage>
</organism>
<evidence type="ECO:0000313" key="10">
    <source>
        <dbReference type="EMBL" id="TCU55651.1"/>
    </source>
</evidence>
<evidence type="ECO:0000256" key="4">
    <source>
        <dbReference type="ARBA" id="ARBA00022679"/>
    </source>
</evidence>